<reference evidence="1 2" key="1">
    <citation type="submission" date="2016-12" db="EMBL/GenBank/DDBJ databases">
        <title>The genomes of Aspergillus section Nigri reveals drivers in fungal speciation.</title>
        <authorList>
            <consortium name="DOE Joint Genome Institute"/>
            <person name="Vesth T.C."/>
            <person name="Nybo J."/>
            <person name="Theobald S."/>
            <person name="Brandl J."/>
            <person name="Frisvad J.C."/>
            <person name="Nielsen K.F."/>
            <person name="Lyhne E.K."/>
            <person name="Kogle M.E."/>
            <person name="Kuo A."/>
            <person name="Riley R."/>
            <person name="Clum A."/>
            <person name="Nolan M."/>
            <person name="Lipzen A."/>
            <person name="Salamov A."/>
            <person name="Henrissat B."/>
            <person name="Wiebenga A."/>
            <person name="De Vries R.P."/>
            <person name="Grigoriev I.V."/>
            <person name="Mortensen U.H."/>
            <person name="Andersen M.R."/>
            <person name="Baker S.E."/>
        </authorList>
    </citation>
    <scope>NUCLEOTIDE SEQUENCE [LARGE SCALE GENOMIC DNA]</scope>
    <source>
        <strain evidence="1 2">IBT 23096</strain>
    </source>
</reference>
<dbReference type="STRING" id="1392250.A0A2I2G141"/>
<dbReference type="EMBL" id="MSFO01000006">
    <property type="protein sequence ID" value="PLB46600.1"/>
    <property type="molecule type" value="Genomic_DNA"/>
</dbReference>
<evidence type="ECO:0000313" key="1">
    <source>
        <dbReference type="EMBL" id="PLB46600.1"/>
    </source>
</evidence>
<accession>A0A2I2G141</accession>
<comment type="caution">
    <text evidence="1">The sequence shown here is derived from an EMBL/GenBank/DDBJ whole genome shotgun (WGS) entry which is preliminary data.</text>
</comment>
<evidence type="ECO:0000313" key="2">
    <source>
        <dbReference type="Proteomes" id="UP000234275"/>
    </source>
</evidence>
<keyword evidence="2" id="KW-1185">Reference proteome</keyword>
<dbReference type="Proteomes" id="UP000234275">
    <property type="component" value="Unassembled WGS sequence"/>
</dbReference>
<protein>
    <submittedName>
        <fullName evidence="1">Uncharacterized protein</fullName>
    </submittedName>
</protein>
<sequence>MTHHLCIQALGTGENPNHRSHWLFLIYTPTDDFGDIYQVLPIDLERLWYQYDLREATTIKTPQAVGMCTIAVLDAKTRLEVIRVIQNEPAPRDGKRRCQDWTVDVMISLEVEELVQPGTAEKWSQRVGMTARELARSCGEDWVEFRPL</sequence>
<organism evidence="1 2">
    <name type="scientific">Aspergillus steynii IBT 23096</name>
    <dbReference type="NCBI Taxonomy" id="1392250"/>
    <lineage>
        <taxon>Eukaryota</taxon>
        <taxon>Fungi</taxon>
        <taxon>Dikarya</taxon>
        <taxon>Ascomycota</taxon>
        <taxon>Pezizomycotina</taxon>
        <taxon>Eurotiomycetes</taxon>
        <taxon>Eurotiomycetidae</taxon>
        <taxon>Eurotiales</taxon>
        <taxon>Aspergillaceae</taxon>
        <taxon>Aspergillus</taxon>
        <taxon>Aspergillus subgen. Circumdati</taxon>
    </lineage>
</organism>
<dbReference type="VEuPathDB" id="FungiDB:P170DRAFT_438320"/>
<dbReference type="GeneID" id="36557275"/>
<dbReference type="RefSeq" id="XP_024701902.1">
    <property type="nucleotide sequence ID" value="XM_024849576.1"/>
</dbReference>
<proteinExistence type="predicted"/>
<gene>
    <name evidence="1" type="ORF">P170DRAFT_438320</name>
</gene>
<dbReference type="OrthoDB" id="5271495at2759"/>
<name>A0A2I2G141_9EURO</name>
<dbReference type="InterPro" id="IPR046670">
    <property type="entry name" value="DUF6540"/>
</dbReference>
<dbReference type="Pfam" id="PF20174">
    <property type="entry name" value="DUF6540"/>
    <property type="match status" value="1"/>
</dbReference>
<dbReference type="AlphaFoldDB" id="A0A2I2G141"/>